<accession>A0A3D9SV89</accession>
<organism evidence="2 3">
    <name type="scientific">Thermomonospora umbrina</name>
    <dbReference type="NCBI Taxonomy" id="111806"/>
    <lineage>
        <taxon>Bacteria</taxon>
        <taxon>Bacillati</taxon>
        <taxon>Actinomycetota</taxon>
        <taxon>Actinomycetes</taxon>
        <taxon>Streptosporangiales</taxon>
        <taxon>Thermomonosporaceae</taxon>
        <taxon>Thermomonospora</taxon>
    </lineage>
</organism>
<evidence type="ECO:0000313" key="3">
    <source>
        <dbReference type="Proteomes" id="UP000256661"/>
    </source>
</evidence>
<proteinExistence type="predicted"/>
<evidence type="ECO:0000313" key="2">
    <source>
        <dbReference type="EMBL" id="REE99708.1"/>
    </source>
</evidence>
<evidence type="ECO:0000256" key="1">
    <source>
        <dbReference type="SAM" id="Phobius"/>
    </source>
</evidence>
<keyword evidence="1" id="KW-0472">Membrane</keyword>
<feature type="transmembrane region" description="Helical" evidence="1">
    <location>
        <begin position="86"/>
        <end position="104"/>
    </location>
</feature>
<dbReference type="RefSeq" id="WP_116024972.1">
    <property type="nucleotide sequence ID" value="NZ_QTTT01000001.1"/>
</dbReference>
<dbReference type="AlphaFoldDB" id="A0A3D9SV89"/>
<sequence length="175" mass="18236">MTTQSAPSLMVIGFDRPDEAAGFLAAAVRMQRHARLRMHDAVILERDAAGRPKVRQTQDVTPGRGALGGALWGLLIGYLLGGPAGSLAGGLLAALGGALLGRLLDTGIKRGKARALCGDLPPGTAALAVQLTHVATDTLARELARFPNAWLVETDLPDPAATTLRTVLRPAGERH</sequence>
<keyword evidence="3" id="KW-1185">Reference proteome</keyword>
<dbReference type="Pfam" id="PF06897">
    <property type="entry name" value="DUF1269"/>
    <property type="match status" value="1"/>
</dbReference>
<dbReference type="Proteomes" id="UP000256661">
    <property type="component" value="Unassembled WGS sequence"/>
</dbReference>
<dbReference type="EMBL" id="QTTT01000001">
    <property type="protein sequence ID" value="REE99708.1"/>
    <property type="molecule type" value="Genomic_DNA"/>
</dbReference>
<name>A0A3D9SV89_9ACTN</name>
<feature type="transmembrane region" description="Helical" evidence="1">
    <location>
        <begin position="61"/>
        <end position="80"/>
    </location>
</feature>
<gene>
    <name evidence="2" type="ORF">DFJ69_5222</name>
</gene>
<keyword evidence="1" id="KW-0812">Transmembrane</keyword>
<dbReference type="OrthoDB" id="3536773at2"/>
<reference evidence="2 3" key="1">
    <citation type="submission" date="2018-08" db="EMBL/GenBank/DDBJ databases">
        <title>Sequencing the genomes of 1000 actinobacteria strains.</title>
        <authorList>
            <person name="Klenk H.-P."/>
        </authorList>
    </citation>
    <scope>NUCLEOTIDE SEQUENCE [LARGE SCALE GENOMIC DNA]</scope>
    <source>
        <strain evidence="2 3">DSM 43927</strain>
    </source>
</reference>
<keyword evidence="1" id="KW-1133">Transmembrane helix</keyword>
<comment type="caution">
    <text evidence="2">The sequence shown here is derived from an EMBL/GenBank/DDBJ whole genome shotgun (WGS) entry which is preliminary data.</text>
</comment>
<dbReference type="InterPro" id="IPR009200">
    <property type="entry name" value="DUF1269_membrane"/>
</dbReference>
<protein>
    <submittedName>
        <fullName evidence="2">Putative membrane protein</fullName>
    </submittedName>
</protein>